<keyword evidence="3" id="KW-1185">Reference proteome</keyword>
<feature type="region of interest" description="Disordered" evidence="1">
    <location>
        <begin position="170"/>
        <end position="190"/>
    </location>
</feature>
<comment type="caution">
    <text evidence="2">The sequence shown here is derived from an EMBL/GenBank/DDBJ whole genome shotgun (WGS) entry which is preliminary data.</text>
</comment>
<evidence type="ECO:0000256" key="1">
    <source>
        <dbReference type="SAM" id="MobiDB-lite"/>
    </source>
</evidence>
<gene>
    <name evidence="2" type="ORF">PPL_01915</name>
</gene>
<protein>
    <submittedName>
        <fullName evidence="2">Structural constituent of nuclear pore like protein</fullName>
    </submittedName>
</protein>
<reference evidence="2 3" key="1">
    <citation type="journal article" date="2011" name="Genome Res.">
        <title>Phylogeny-wide analysis of social amoeba genomes highlights ancient origins for complex intercellular communication.</title>
        <authorList>
            <person name="Heidel A.J."/>
            <person name="Lawal H.M."/>
            <person name="Felder M."/>
            <person name="Schilde C."/>
            <person name="Helps N.R."/>
            <person name="Tunggal B."/>
            <person name="Rivero F."/>
            <person name="John U."/>
            <person name="Schleicher M."/>
            <person name="Eichinger L."/>
            <person name="Platzer M."/>
            <person name="Noegel A.A."/>
            <person name="Schaap P."/>
            <person name="Gloeckner G."/>
        </authorList>
    </citation>
    <scope>NUCLEOTIDE SEQUENCE [LARGE SCALE GENOMIC DNA]</scope>
    <source>
        <strain evidence="3">ATCC 26659 / Pp 5 / PN500</strain>
    </source>
</reference>
<feature type="region of interest" description="Disordered" evidence="1">
    <location>
        <begin position="658"/>
        <end position="738"/>
    </location>
</feature>
<dbReference type="GeneID" id="31357441"/>
<organism evidence="2 3">
    <name type="scientific">Heterostelium pallidum (strain ATCC 26659 / Pp 5 / PN500)</name>
    <name type="common">Cellular slime mold</name>
    <name type="synonym">Polysphondylium pallidum</name>
    <dbReference type="NCBI Taxonomy" id="670386"/>
    <lineage>
        <taxon>Eukaryota</taxon>
        <taxon>Amoebozoa</taxon>
        <taxon>Evosea</taxon>
        <taxon>Eumycetozoa</taxon>
        <taxon>Dictyostelia</taxon>
        <taxon>Acytosteliales</taxon>
        <taxon>Acytosteliaceae</taxon>
        <taxon>Heterostelium</taxon>
    </lineage>
</organism>
<feature type="compositionally biased region" description="Low complexity" evidence="1">
    <location>
        <begin position="765"/>
        <end position="802"/>
    </location>
</feature>
<feature type="compositionally biased region" description="Low complexity" evidence="1">
    <location>
        <begin position="664"/>
        <end position="718"/>
    </location>
</feature>
<dbReference type="Proteomes" id="UP000001396">
    <property type="component" value="Unassembled WGS sequence"/>
</dbReference>
<dbReference type="InParanoid" id="D3B0U8"/>
<dbReference type="AlphaFoldDB" id="D3B0U8"/>
<evidence type="ECO:0000313" key="2">
    <source>
        <dbReference type="EMBL" id="EFA84922.1"/>
    </source>
</evidence>
<proteinExistence type="predicted"/>
<name>D3B0U8_HETP5</name>
<feature type="region of interest" description="Disordered" evidence="1">
    <location>
        <begin position="631"/>
        <end position="650"/>
    </location>
</feature>
<sequence length="927" mass="99312">MHKQTNIIEPPIVKFKVYSHTKSPKVTRKIEIDDTTTFEIPHSVGCLFNIKDPLEVRFPLISKYKYDDGTKIEKGSYLKVVIRQDSNNNNNNNKAATTTTIVGKCIALVDLPQTSGFGGGFAFAAQPQQHPQDIKSIVLLEENGSVHNIDFKSVVTYTILDTVVINSSTSTTSDYDPNNTYSSTSNYNINNNDNDNNSDYGFVSTSPTLSGNNKSFKNSTSSFITIYGKGTRVVTISYSLELYTHFTIVHETQKILGLVDNQNIKQSEFYSTNLQFTLYSFIQYKNLNNLSFKDVNTKFVKLDHFENETIVYSVSLTMEREQDIRYSIGKFKCSGKRVCLVYGDRILRDGLMIKNESNDQIIYRGMIHYKRVLFGQSLSHVLIDCKPGDSTVIEMDHLRYPLVYGIRVDLHPLLTAQTLYNYQCDSAFQPGNHFAIAVREETTHSYTIFDNSADTSHERSFIFYGYENGFQVVGSATPTELAPQVYHVRLESGQSTTSFQLKKTLDTCMQQVALSDPSNQFKFEKNQFKVELTQDDQHPLRHYLPNVGKTLPIYLGQFGDRSGVVVSNGKFNYPLAPAGFSFAPTTSTGFSFGFGAAAPATSSGFGFGAAASTPTPTAIFGVTNQSVAPNPTTSTFGSTQSTSTSAFGTSSSTLPAATNLFGGSSSTQSTTSTTSVSPFGSQPSSGGMFGGSSSPTSGSSIFGTTTPQSAPAAATGTSLFGGGSSTQQPSSGGIFGAPASQSNLFGQVPSTTSLFGASSSSTQPSSGSLFGASSSSSSSSPSTTGTSSFGSHGFGGSTQTTSPNVSLFGTSTTAQPPATTGSSLFGSATSTTPAPSSVVSPFGLTATTAPTTFSFGTPAVDSVFESVSHNPPPQAAAPSYLALPQMLPTPRPQNVILGDGMNLVSLLPNNRTVSFEELRLEHRTAGK</sequence>
<feature type="region of interest" description="Disordered" evidence="1">
    <location>
        <begin position="765"/>
        <end position="836"/>
    </location>
</feature>
<dbReference type="Pfam" id="PF13634">
    <property type="entry name" value="Nucleoporin_FG"/>
    <property type="match status" value="2"/>
</dbReference>
<dbReference type="InterPro" id="IPR025574">
    <property type="entry name" value="Nucleoporin_FG_rpt"/>
</dbReference>
<dbReference type="STRING" id="670386.D3B0U8"/>
<dbReference type="GO" id="GO:0005643">
    <property type="term" value="C:nuclear pore"/>
    <property type="evidence" value="ECO:0007669"/>
    <property type="project" value="UniProtKB-ARBA"/>
</dbReference>
<feature type="compositionally biased region" description="Low complexity" evidence="1">
    <location>
        <begin position="632"/>
        <end position="650"/>
    </location>
</feature>
<dbReference type="RefSeq" id="XP_020437032.1">
    <property type="nucleotide sequence ID" value="XM_020572915.1"/>
</dbReference>
<evidence type="ECO:0000313" key="3">
    <source>
        <dbReference type="Proteomes" id="UP000001396"/>
    </source>
</evidence>
<dbReference type="EMBL" id="ADBJ01000008">
    <property type="protein sequence ID" value="EFA84922.1"/>
    <property type="molecule type" value="Genomic_DNA"/>
</dbReference>
<feature type="compositionally biased region" description="Polar residues" evidence="1">
    <location>
        <begin position="803"/>
        <end position="826"/>
    </location>
</feature>
<feature type="compositionally biased region" description="Low complexity" evidence="1">
    <location>
        <begin position="827"/>
        <end position="836"/>
    </location>
</feature>
<accession>D3B0U8</accession>